<reference evidence="2 3" key="1">
    <citation type="submission" date="2013-12" db="EMBL/GenBank/DDBJ databases">
        <authorList>
            <person name="Zelazny A."/>
            <person name="Olivier K."/>
            <person name="Holland S."/>
            <person name="Lenaerts A."/>
            <person name="Ordway D."/>
            <person name="DeGroote M.A."/>
            <person name="Parker T."/>
            <person name="Sizemore C."/>
            <person name="Tallon L.J."/>
            <person name="Sadzewicz L.K."/>
            <person name="Sengamalay N."/>
            <person name="Fraser C.M."/>
            <person name="Hine E."/>
            <person name="Shefchek K.A."/>
            <person name="Das S.P."/>
            <person name="Tettelin H."/>
        </authorList>
    </citation>
    <scope>NUCLEOTIDE SEQUENCE [LARGE SCALE GENOMIC DNA]</scope>
    <source>
        <strain evidence="2 3">1948</strain>
    </source>
</reference>
<evidence type="ECO:0000313" key="3">
    <source>
        <dbReference type="Proteomes" id="UP000021210"/>
    </source>
</evidence>
<feature type="compositionally biased region" description="Basic and acidic residues" evidence="1">
    <location>
        <begin position="19"/>
        <end position="28"/>
    </location>
</feature>
<accession>A0A829QKV9</accession>
<evidence type="ECO:0000256" key="1">
    <source>
        <dbReference type="SAM" id="MobiDB-lite"/>
    </source>
</evidence>
<dbReference type="EMBL" id="JAOH01000002">
    <property type="protein sequence ID" value="EUA63046.1"/>
    <property type="molecule type" value="Genomic_DNA"/>
</dbReference>
<protein>
    <submittedName>
        <fullName evidence="2">Uncharacterized protein</fullName>
    </submittedName>
</protein>
<dbReference type="AlphaFoldDB" id="A0A829QKV9"/>
<evidence type="ECO:0000313" key="2">
    <source>
        <dbReference type="EMBL" id="EUA63046.1"/>
    </source>
</evidence>
<proteinExistence type="predicted"/>
<sequence>MGLHANAPMNRLRAPAIHETGEGRERGTSTDATACAGRDRRVAVGC</sequence>
<dbReference type="Proteomes" id="UP000021210">
    <property type="component" value="Unassembled WGS sequence"/>
</dbReference>
<gene>
    <name evidence="2" type="ORF">I542_3203</name>
</gene>
<organism evidence="2 3">
    <name type="scientific">Mycobacteroides abscessus 1948</name>
    <dbReference type="NCBI Taxonomy" id="1299323"/>
    <lineage>
        <taxon>Bacteria</taxon>
        <taxon>Bacillati</taxon>
        <taxon>Actinomycetota</taxon>
        <taxon>Actinomycetes</taxon>
        <taxon>Mycobacteriales</taxon>
        <taxon>Mycobacteriaceae</taxon>
        <taxon>Mycobacteroides</taxon>
        <taxon>Mycobacteroides abscessus</taxon>
    </lineage>
</organism>
<name>A0A829QKV9_9MYCO</name>
<feature type="region of interest" description="Disordered" evidence="1">
    <location>
        <begin position="1"/>
        <end position="38"/>
    </location>
</feature>
<comment type="caution">
    <text evidence="2">The sequence shown here is derived from an EMBL/GenBank/DDBJ whole genome shotgun (WGS) entry which is preliminary data.</text>
</comment>